<proteinExistence type="predicted"/>
<name>A0A812S8X4_SYMPI</name>
<dbReference type="EMBL" id="CAJNIZ010023066">
    <property type="protein sequence ID" value="CAE7466078.1"/>
    <property type="molecule type" value="Genomic_DNA"/>
</dbReference>
<dbReference type="OrthoDB" id="443376at2759"/>
<accession>A0A812S8X4</accession>
<dbReference type="Proteomes" id="UP000649617">
    <property type="component" value="Unassembled WGS sequence"/>
</dbReference>
<organism evidence="1 2">
    <name type="scientific">Symbiodinium pilosum</name>
    <name type="common">Dinoflagellate</name>
    <dbReference type="NCBI Taxonomy" id="2952"/>
    <lineage>
        <taxon>Eukaryota</taxon>
        <taxon>Sar</taxon>
        <taxon>Alveolata</taxon>
        <taxon>Dinophyceae</taxon>
        <taxon>Suessiales</taxon>
        <taxon>Symbiodiniaceae</taxon>
        <taxon>Symbiodinium</taxon>
    </lineage>
</organism>
<evidence type="ECO:0000313" key="1">
    <source>
        <dbReference type="EMBL" id="CAE7466078.1"/>
    </source>
</evidence>
<feature type="non-terminal residue" evidence="1">
    <location>
        <position position="158"/>
    </location>
</feature>
<dbReference type="AlphaFoldDB" id="A0A812S8X4"/>
<gene>
    <name evidence="1" type="primary">SLC34A2</name>
    <name evidence="1" type="ORF">SPIL2461_LOCUS11709</name>
</gene>
<protein>
    <submittedName>
        <fullName evidence="1">SLC34A2 protein</fullName>
    </submittedName>
</protein>
<sequence>MAHAGERIELERAFSGATVHDMFNMLSVAVLLPEEVILGAITGEGGLLTDVFVDPNKDVTKALSLGAPKATATAMPAGVTGCPTDMDCSNYFCISSAMSKNWKKVDKTGYANLQTCSSVFPLTTFDCGSDTCYMEADKFYTQSVEGGIILDEGLFSGL</sequence>
<keyword evidence="2" id="KW-1185">Reference proteome</keyword>
<reference evidence="1" key="1">
    <citation type="submission" date="2021-02" db="EMBL/GenBank/DDBJ databases">
        <authorList>
            <person name="Dougan E. K."/>
            <person name="Rhodes N."/>
            <person name="Thang M."/>
            <person name="Chan C."/>
        </authorList>
    </citation>
    <scope>NUCLEOTIDE SEQUENCE</scope>
</reference>
<comment type="caution">
    <text evidence="1">The sequence shown here is derived from an EMBL/GenBank/DDBJ whole genome shotgun (WGS) entry which is preliminary data.</text>
</comment>
<evidence type="ECO:0000313" key="2">
    <source>
        <dbReference type="Proteomes" id="UP000649617"/>
    </source>
</evidence>